<dbReference type="EMBL" id="CAXDID020000045">
    <property type="protein sequence ID" value="CAL6002368.1"/>
    <property type="molecule type" value="Genomic_DNA"/>
</dbReference>
<feature type="chain" id="PRO_5041653335" evidence="1">
    <location>
        <begin position="19"/>
        <end position="277"/>
    </location>
</feature>
<dbReference type="EMBL" id="CATOUU010001185">
    <property type="protein sequence ID" value="CAI9978485.1"/>
    <property type="molecule type" value="Genomic_DNA"/>
</dbReference>
<reference evidence="2" key="1">
    <citation type="submission" date="2023-06" db="EMBL/GenBank/DDBJ databases">
        <authorList>
            <person name="Kurt Z."/>
        </authorList>
    </citation>
    <scope>NUCLEOTIDE SEQUENCE</scope>
</reference>
<protein>
    <submittedName>
        <fullName evidence="3">Hypothetical_protein</fullName>
    </submittedName>
</protein>
<name>A0AA86S5N7_9EUKA</name>
<dbReference type="AlphaFoldDB" id="A0AA86S5N7"/>
<gene>
    <name evidence="3" type="ORF">HINF_LOCUS17887</name>
    <name evidence="2" type="ORF">HINF_LOCUS66130</name>
</gene>
<keyword evidence="1" id="KW-0732">Signal</keyword>
<reference evidence="3 4" key="2">
    <citation type="submission" date="2024-07" db="EMBL/GenBank/DDBJ databases">
        <authorList>
            <person name="Akdeniz Z."/>
        </authorList>
    </citation>
    <scope>NUCLEOTIDE SEQUENCE [LARGE SCALE GENOMIC DNA]</scope>
</reference>
<proteinExistence type="predicted"/>
<evidence type="ECO:0000256" key="1">
    <source>
        <dbReference type="SAM" id="SignalP"/>
    </source>
</evidence>
<keyword evidence="4" id="KW-1185">Reference proteome</keyword>
<dbReference type="Proteomes" id="UP001642409">
    <property type="component" value="Unassembled WGS sequence"/>
</dbReference>
<organism evidence="2">
    <name type="scientific">Hexamita inflata</name>
    <dbReference type="NCBI Taxonomy" id="28002"/>
    <lineage>
        <taxon>Eukaryota</taxon>
        <taxon>Metamonada</taxon>
        <taxon>Diplomonadida</taxon>
        <taxon>Hexamitidae</taxon>
        <taxon>Hexamitinae</taxon>
        <taxon>Hexamita</taxon>
    </lineage>
</organism>
<sequence>MFGLSIFLNLLALRSLSSDGYLFQSDMLKHLSPYSSILLKFWCFSRDEKSLILFLSKQSSFKFVISLIFASKYTILLNEISSTSRFTRGLKTQTETKLQYYKLRYFWSGAELFYLQKHKTQFPKISRNDFNANPVLTQNELLKESGFKVLKMIKQYPEAKELLLQEQQDVLFNTYIEQPLLSNTQNVKSNREIKISIKDNKVEYKSALKHEDMDLTEQDLIPSKNNSWYGQNKRTVRQLSEIVHRENFSVPTRDRDCEDSDYYYHYTDYSDDERHNQ</sequence>
<comment type="caution">
    <text evidence="2">The sequence shown here is derived from an EMBL/GenBank/DDBJ whole genome shotgun (WGS) entry which is preliminary data.</text>
</comment>
<accession>A0AA86S5N7</accession>
<feature type="signal peptide" evidence="1">
    <location>
        <begin position="1"/>
        <end position="18"/>
    </location>
</feature>
<evidence type="ECO:0000313" key="3">
    <source>
        <dbReference type="EMBL" id="CAL6002368.1"/>
    </source>
</evidence>
<evidence type="ECO:0000313" key="4">
    <source>
        <dbReference type="Proteomes" id="UP001642409"/>
    </source>
</evidence>
<evidence type="ECO:0000313" key="2">
    <source>
        <dbReference type="EMBL" id="CAI9978485.1"/>
    </source>
</evidence>